<dbReference type="EMBL" id="JAKNRV010000243">
    <property type="protein sequence ID" value="MCK1786702.1"/>
    <property type="molecule type" value="Genomic_DNA"/>
</dbReference>
<dbReference type="RefSeq" id="WP_247404885.1">
    <property type="nucleotide sequence ID" value="NZ_JAKNRV010000243.1"/>
</dbReference>
<evidence type="ECO:0000313" key="3">
    <source>
        <dbReference type="Proteomes" id="UP001317085"/>
    </source>
</evidence>
<comment type="caution">
    <text evidence="2">The sequence shown here is derived from an EMBL/GenBank/DDBJ whole genome shotgun (WGS) entry which is preliminary data.</text>
</comment>
<dbReference type="Proteomes" id="UP001317085">
    <property type="component" value="Unassembled WGS sequence"/>
</dbReference>
<accession>A0ABT0EMC1</accession>
<organism evidence="2 3">
    <name type="scientific">Pseudomonas emilianonis</name>
    <dbReference type="NCBI Taxonomy" id="2915812"/>
    <lineage>
        <taxon>Bacteria</taxon>
        <taxon>Pseudomonadati</taxon>
        <taxon>Pseudomonadota</taxon>
        <taxon>Gammaproteobacteria</taxon>
        <taxon>Pseudomonadales</taxon>
        <taxon>Pseudomonadaceae</taxon>
        <taxon>Pseudomonas</taxon>
    </lineage>
</organism>
<sequence>MSSIANVASSPIPFVPSNSLDAITDFGGEQVDNLPEQIRVKRPDAEPAQSAGQPQITY</sequence>
<proteinExistence type="predicted"/>
<feature type="region of interest" description="Disordered" evidence="1">
    <location>
        <begin position="39"/>
        <end position="58"/>
    </location>
</feature>
<gene>
    <name evidence="2" type="ORF">L9Z73_20815</name>
</gene>
<reference evidence="2 3" key="1">
    <citation type="submission" date="2022-02" db="EMBL/GenBank/DDBJ databases">
        <title>Comparative genomics of the first Antarctic Pseudomonas spp. capable of biotransforming 2,4,6-Trinitrotoluene.</title>
        <authorList>
            <person name="Cabrera M.A."/>
            <person name="Marquez S.L."/>
            <person name="Perez-Donoso J.M."/>
        </authorList>
    </citation>
    <scope>NUCLEOTIDE SEQUENCE [LARGE SCALE GENOMIC DNA]</scope>
    <source>
        <strain evidence="2 3">TNT11</strain>
    </source>
</reference>
<name>A0ABT0EMC1_9PSED</name>
<evidence type="ECO:0000256" key="1">
    <source>
        <dbReference type="SAM" id="MobiDB-lite"/>
    </source>
</evidence>
<keyword evidence="3" id="KW-1185">Reference proteome</keyword>
<protein>
    <submittedName>
        <fullName evidence="2">Uncharacterized protein</fullName>
    </submittedName>
</protein>
<evidence type="ECO:0000313" key="2">
    <source>
        <dbReference type="EMBL" id="MCK1786702.1"/>
    </source>
</evidence>